<evidence type="ECO:0000256" key="8">
    <source>
        <dbReference type="ARBA" id="ARBA00023140"/>
    </source>
</evidence>
<evidence type="ECO:0000256" key="5">
    <source>
        <dbReference type="ARBA" id="ARBA00022857"/>
    </source>
</evidence>
<feature type="region of interest" description="Disordered" evidence="10">
    <location>
        <begin position="763"/>
        <end position="786"/>
    </location>
</feature>
<dbReference type="PANTHER" id="PTHR45024">
    <property type="entry name" value="DEHYDROGENASES, SHORT CHAIN"/>
    <property type="match status" value="1"/>
</dbReference>
<dbReference type="InterPro" id="IPR054357">
    <property type="entry name" value="MFE-2_N"/>
</dbReference>
<evidence type="ECO:0000256" key="3">
    <source>
        <dbReference type="ARBA" id="ARBA00006484"/>
    </source>
</evidence>
<evidence type="ECO:0000313" key="13">
    <source>
        <dbReference type="Proteomes" id="UP000288859"/>
    </source>
</evidence>
<keyword evidence="6" id="KW-0560">Oxidoreductase</keyword>
<dbReference type="Pfam" id="PF22622">
    <property type="entry name" value="MFE-2_hydrat-2_N"/>
    <property type="match status" value="1"/>
</dbReference>
<evidence type="ECO:0000256" key="10">
    <source>
        <dbReference type="SAM" id="MobiDB-lite"/>
    </source>
</evidence>
<dbReference type="SUPFAM" id="SSF51735">
    <property type="entry name" value="NAD(P)-binding Rossmann-fold domains"/>
    <property type="match status" value="2"/>
</dbReference>
<dbReference type="EMBL" id="NAJM01000044">
    <property type="protein sequence ID" value="RVX67838.1"/>
    <property type="molecule type" value="Genomic_DNA"/>
</dbReference>
<evidence type="ECO:0000256" key="6">
    <source>
        <dbReference type="ARBA" id="ARBA00023002"/>
    </source>
</evidence>
<evidence type="ECO:0000256" key="9">
    <source>
        <dbReference type="ARBA" id="ARBA00023239"/>
    </source>
</evidence>
<dbReference type="SUPFAM" id="SSF54637">
    <property type="entry name" value="Thioesterase/thiol ester dehydrase-isomerase"/>
    <property type="match status" value="2"/>
</dbReference>
<dbReference type="OrthoDB" id="3592703at2759"/>
<dbReference type="GO" id="GO:0006635">
    <property type="term" value="P:fatty acid beta-oxidation"/>
    <property type="evidence" value="ECO:0007669"/>
    <property type="project" value="UniProtKB-UniPathway"/>
</dbReference>
<comment type="similarity">
    <text evidence="3">Belongs to the short-chain dehydrogenases/reductases (SDR) family.</text>
</comment>
<dbReference type="AlphaFoldDB" id="A0A438MVR7"/>
<accession>A0A438MVR7</accession>
<dbReference type="InterPro" id="IPR057326">
    <property type="entry name" value="KR_dom"/>
</dbReference>
<dbReference type="PANTHER" id="PTHR45024:SF2">
    <property type="entry name" value="SCP2 DOMAIN-CONTAINING PROTEIN"/>
    <property type="match status" value="1"/>
</dbReference>
<dbReference type="InterPro" id="IPR002347">
    <property type="entry name" value="SDR_fam"/>
</dbReference>
<dbReference type="Pfam" id="PF00106">
    <property type="entry name" value="adh_short"/>
    <property type="match status" value="2"/>
</dbReference>
<evidence type="ECO:0000259" key="11">
    <source>
        <dbReference type="SMART" id="SM00822"/>
    </source>
</evidence>
<keyword evidence="4" id="KW-0276">Fatty acid metabolism</keyword>
<evidence type="ECO:0000256" key="4">
    <source>
        <dbReference type="ARBA" id="ARBA00022832"/>
    </source>
</evidence>
<keyword evidence="8" id="KW-0576">Peroxisome</keyword>
<dbReference type="GO" id="GO:0016491">
    <property type="term" value="F:oxidoreductase activity"/>
    <property type="evidence" value="ECO:0007669"/>
    <property type="project" value="UniProtKB-KW"/>
</dbReference>
<dbReference type="CDD" id="cd03448">
    <property type="entry name" value="HDE_HSD"/>
    <property type="match status" value="1"/>
</dbReference>
<comment type="caution">
    <text evidence="12">The sequence shown here is derived from an EMBL/GenBank/DDBJ whole genome shotgun (WGS) entry which is preliminary data.</text>
</comment>
<name>A0A438MVR7_EXOME</name>
<comment type="subcellular location">
    <subcellularLocation>
        <location evidence="1">Peroxisome</location>
    </subcellularLocation>
</comment>
<dbReference type="InterPro" id="IPR051687">
    <property type="entry name" value="Peroxisomal_Beta-Oxidation"/>
</dbReference>
<dbReference type="GO" id="GO:0005777">
    <property type="term" value="C:peroxisome"/>
    <property type="evidence" value="ECO:0007669"/>
    <property type="project" value="UniProtKB-SubCell"/>
</dbReference>
<keyword evidence="7" id="KW-0443">Lipid metabolism</keyword>
<reference evidence="12 13" key="1">
    <citation type="submission" date="2017-03" db="EMBL/GenBank/DDBJ databases">
        <title>Genomes of endolithic fungi from Antarctica.</title>
        <authorList>
            <person name="Coleine C."/>
            <person name="Masonjones S."/>
            <person name="Stajich J.E."/>
        </authorList>
    </citation>
    <scope>NUCLEOTIDE SEQUENCE [LARGE SCALE GENOMIC DNA]</scope>
    <source>
        <strain evidence="12 13">CCFEE 6314</strain>
    </source>
</reference>
<keyword evidence="5" id="KW-0521">NADP</keyword>
<dbReference type="Gene3D" id="3.40.50.720">
    <property type="entry name" value="NAD(P)-binding Rossmann-like Domain"/>
    <property type="match status" value="2"/>
</dbReference>
<dbReference type="PRINTS" id="PR00080">
    <property type="entry name" value="SDRFAMILY"/>
</dbReference>
<dbReference type="Proteomes" id="UP000288859">
    <property type="component" value="Unassembled WGS sequence"/>
</dbReference>
<dbReference type="InterPro" id="IPR036291">
    <property type="entry name" value="NAD(P)-bd_dom_sf"/>
</dbReference>
<proteinExistence type="inferred from homology"/>
<gene>
    <name evidence="12" type="ORF">B0A52_07766</name>
</gene>
<dbReference type="PRINTS" id="PR00081">
    <property type="entry name" value="GDHRDH"/>
</dbReference>
<dbReference type="PROSITE" id="PS00061">
    <property type="entry name" value="ADH_SHORT"/>
    <property type="match status" value="1"/>
</dbReference>
<evidence type="ECO:0000313" key="12">
    <source>
        <dbReference type="EMBL" id="RVX67838.1"/>
    </source>
</evidence>
<feature type="domain" description="Ketoreductase" evidence="11">
    <location>
        <begin position="9"/>
        <end position="198"/>
    </location>
</feature>
<dbReference type="GO" id="GO:0004300">
    <property type="term" value="F:enoyl-CoA hydratase activity"/>
    <property type="evidence" value="ECO:0007669"/>
    <property type="project" value="UniProtKB-ARBA"/>
</dbReference>
<dbReference type="FunFam" id="3.40.50.720:FF:000084">
    <property type="entry name" value="Short-chain dehydrogenase reductase"/>
    <property type="match status" value="2"/>
</dbReference>
<organism evidence="12 13">
    <name type="scientific">Exophiala mesophila</name>
    <name type="common">Black yeast-like fungus</name>
    <dbReference type="NCBI Taxonomy" id="212818"/>
    <lineage>
        <taxon>Eukaryota</taxon>
        <taxon>Fungi</taxon>
        <taxon>Dikarya</taxon>
        <taxon>Ascomycota</taxon>
        <taxon>Pezizomycotina</taxon>
        <taxon>Eurotiomycetes</taxon>
        <taxon>Chaetothyriomycetidae</taxon>
        <taxon>Chaetothyriales</taxon>
        <taxon>Herpotrichiellaceae</taxon>
        <taxon>Exophiala</taxon>
    </lineage>
</organism>
<sequence length="904" mass="98572">MTSLRYDNQVAIVTGGGNGLGKQYALFLASRGAKVVVNDLGGAFNGKDAEGKGDARVADVVVKQIEDAGGIAVANYDPVQEGDRIVETAIHNFGRVDILVNNAGILRDITLRNMKQEDWDLVIDVHIHGAYKTTRAAWPYMRKQRYGRIINTSSSSGLYGNFGQSNYAAAKLALVGLTKTLAKEGTKYNITCNALSPAAASRMTQTVWTQELLDVMKPEWVVPLMGCLVHEKCRENGSIFMAAAGHYSKIRWERSKGFLANPDGLTPDVILENWDKVMDPNGAEHSDGGGQIFQLFEKATTLPTPLSTSDTKLSFENQVVLVTGGGAGLGRVYSRFFAKLGAKVVVNDVKNAEKVASEIKSNGGHALALTMSVEEGESIVHKIMETYSRLDVIINNAGILRDKAFTNMTDEEWYSVHNTHLRGTYLITRAAFPVMMKQKYGRIINITSRSGIYGSFGQSNYASAKCGIIGFTKTVAREGAKYNIVSNAVAPIAGTNMTRTVWSEENVTRMNPDYVAPLLAALCSVKPPATGQVFETGGGWIGHTRWQRARGVDFDPIRGVPSVEQLAEVFPEICDFDNGKADNPDTPQEGSKYIMGNAVKGSRLAGSLSQENPANRKYIAKIQKVMTEKPLSTTYAYSDRDAILYNITMGAHRTDLDLVYEGSPNFHVLPTFGIVPTYGALVNIKDIVPNFDPRMLLHGEQFLEIKQFPIPTSGTLKTESRLIEVVDKGNAALVRRGATTFDASGKPLFVNESVVFIRGSGGFGGQKKPSDRGAATATNTPPSRTPDKIVKEKIPDDSVALYRLLGDRNPLHIDPKFSSAGGFPVPILHGLATFGISGKHLFQSYGPFRTIKVRFSGTVLPGQTIITEMWSEKDKIVYQVKVKETGKLCITNAAVELFQRISKL</sequence>
<evidence type="ECO:0000256" key="2">
    <source>
        <dbReference type="ARBA" id="ARBA00005005"/>
    </source>
</evidence>
<dbReference type="InterPro" id="IPR020904">
    <property type="entry name" value="Sc_DH/Rdtase_CS"/>
</dbReference>
<dbReference type="VEuPathDB" id="FungiDB:PV10_07077"/>
<evidence type="ECO:0000256" key="1">
    <source>
        <dbReference type="ARBA" id="ARBA00004275"/>
    </source>
</evidence>
<dbReference type="Pfam" id="PF01575">
    <property type="entry name" value="MaoC_dehydratas"/>
    <property type="match status" value="1"/>
</dbReference>
<dbReference type="UniPathway" id="UPA00659"/>
<dbReference type="Gene3D" id="3.10.129.10">
    <property type="entry name" value="Hotdog Thioesterase"/>
    <property type="match status" value="1"/>
</dbReference>
<comment type="pathway">
    <text evidence="2">Lipid metabolism; fatty acid beta-oxidation.</text>
</comment>
<dbReference type="InterPro" id="IPR002539">
    <property type="entry name" value="MaoC-like_dom"/>
</dbReference>
<dbReference type="InterPro" id="IPR029069">
    <property type="entry name" value="HotDog_dom_sf"/>
</dbReference>
<dbReference type="SMART" id="SM00822">
    <property type="entry name" value="PKS_KR"/>
    <property type="match status" value="1"/>
</dbReference>
<dbReference type="CDD" id="cd05353">
    <property type="entry name" value="hydroxyacyl-CoA-like_DH_SDR_c-like"/>
    <property type="match status" value="2"/>
</dbReference>
<protein>
    <recommendedName>
        <fullName evidence="11">Ketoreductase domain-containing protein</fullName>
    </recommendedName>
</protein>
<evidence type="ECO:0000256" key="7">
    <source>
        <dbReference type="ARBA" id="ARBA00023098"/>
    </source>
</evidence>
<keyword evidence="9" id="KW-0456">Lyase</keyword>